<keyword evidence="3" id="KW-0732">Signal</keyword>
<dbReference type="InterPro" id="IPR012910">
    <property type="entry name" value="Plug_dom"/>
</dbReference>
<dbReference type="PROSITE" id="PS52016">
    <property type="entry name" value="TONB_DEPENDENT_REC_3"/>
    <property type="match status" value="1"/>
</dbReference>
<dbReference type="Gene3D" id="2.170.130.10">
    <property type="entry name" value="TonB-dependent receptor, plug domain"/>
    <property type="match status" value="1"/>
</dbReference>
<keyword evidence="6" id="KW-1185">Reference proteome</keyword>
<keyword evidence="2" id="KW-0998">Cell outer membrane</keyword>
<dbReference type="RefSeq" id="WP_158643195.1">
    <property type="nucleotide sequence ID" value="NZ_VLLB01000012.1"/>
</dbReference>
<dbReference type="Proteomes" id="UP000318431">
    <property type="component" value="Unassembled WGS sequence"/>
</dbReference>
<dbReference type="PANTHER" id="PTHR47234">
    <property type="match status" value="1"/>
</dbReference>
<accession>A0A562QY31</accession>
<sequence length="167" mass="16673">MHKAIITSGAAAMLLHTGLALSANPAPEGEPQAEVAGAAGAPVSVGAVIVTGTRASGLKAENSASPIQVIDAGSLQRTGQPDLIQAIAQNIPSFTAQAFGGDTANLTLSARLRGLSPNNTLVLVNGKRRHGTANLAVLGGPYQGGAAADLNYIPVAAIDHIEVLQDG</sequence>
<evidence type="ECO:0000256" key="2">
    <source>
        <dbReference type="PROSITE-ProRule" id="PRU01360"/>
    </source>
</evidence>
<keyword evidence="2" id="KW-1134">Transmembrane beta strand</keyword>
<protein>
    <submittedName>
        <fullName evidence="5">Iron complex outermembrane receptor protein</fullName>
    </submittedName>
</protein>
<dbReference type="InterPro" id="IPR037066">
    <property type="entry name" value="Plug_dom_sf"/>
</dbReference>
<reference evidence="5 6" key="1">
    <citation type="journal article" date="2015" name="Stand. Genomic Sci.">
        <title>Genomic Encyclopedia of Bacterial and Archaeal Type Strains, Phase III: the genomes of soil and plant-associated and newly described type strains.</title>
        <authorList>
            <person name="Whitman W.B."/>
            <person name="Woyke T."/>
            <person name="Klenk H.P."/>
            <person name="Zhou Y."/>
            <person name="Lilburn T.G."/>
            <person name="Beck B.J."/>
            <person name="De Vos P."/>
            <person name="Vandamme P."/>
            <person name="Eisen J.A."/>
            <person name="Garrity G."/>
            <person name="Hugenholtz P."/>
            <person name="Kyrpides N.C."/>
        </authorList>
    </citation>
    <scope>NUCLEOTIDE SEQUENCE [LARGE SCALE GENOMIC DNA]</scope>
    <source>
        <strain evidence="5 6">CGMCC 1.10822</strain>
    </source>
</reference>
<dbReference type="OrthoDB" id="8530571at2"/>
<feature type="chain" id="PRO_5022150361" evidence="3">
    <location>
        <begin position="23"/>
        <end position="167"/>
    </location>
</feature>
<feature type="signal peptide" evidence="3">
    <location>
        <begin position="1"/>
        <end position="22"/>
    </location>
</feature>
<organism evidence="5 6">
    <name type="scientific">Pseudoduganella lurida</name>
    <dbReference type="NCBI Taxonomy" id="1036180"/>
    <lineage>
        <taxon>Bacteria</taxon>
        <taxon>Pseudomonadati</taxon>
        <taxon>Pseudomonadota</taxon>
        <taxon>Betaproteobacteria</taxon>
        <taxon>Burkholderiales</taxon>
        <taxon>Oxalobacteraceae</taxon>
        <taxon>Telluria group</taxon>
        <taxon>Pseudoduganella</taxon>
    </lineage>
</organism>
<keyword evidence="2" id="KW-0472">Membrane</keyword>
<comment type="similarity">
    <text evidence="2">Belongs to the TonB-dependent receptor family.</text>
</comment>
<keyword evidence="1 5" id="KW-0675">Receptor</keyword>
<keyword evidence="2" id="KW-0812">Transmembrane</keyword>
<comment type="subcellular location">
    <subcellularLocation>
        <location evidence="2">Cell outer membrane</location>
        <topology evidence="2">Multi-pass membrane protein</topology>
    </subcellularLocation>
</comment>
<dbReference type="SUPFAM" id="SSF56935">
    <property type="entry name" value="Porins"/>
    <property type="match status" value="1"/>
</dbReference>
<proteinExistence type="inferred from homology"/>
<dbReference type="EMBL" id="VLLB01000012">
    <property type="protein sequence ID" value="TWI61100.1"/>
    <property type="molecule type" value="Genomic_DNA"/>
</dbReference>
<dbReference type="PANTHER" id="PTHR47234:SF3">
    <property type="entry name" value="SECRETIN_TONB SHORT N-TERMINAL DOMAIN-CONTAINING PROTEIN"/>
    <property type="match status" value="1"/>
</dbReference>
<evidence type="ECO:0000313" key="5">
    <source>
        <dbReference type="EMBL" id="TWI61100.1"/>
    </source>
</evidence>
<dbReference type="GO" id="GO:0009279">
    <property type="term" value="C:cell outer membrane"/>
    <property type="evidence" value="ECO:0007669"/>
    <property type="project" value="UniProtKB-SubCell"/>
</dbReference>
<evidence type="ECO:0000256" key="1">
    <source>
        <dbReference type="ARBA" id="ARBA00023170"/>
    </source>
</evidence>
<gene>
    <name evidence="5" type="ORF">IP91_04687</name>
</gene>
<evidence type="ECO:0000259" key="4">
    <source>
        <dbReference type="Pfam" id="PF07715"/>
    </source>
</evidence>
<dbReference type="Pfam" id="PF07715">
    <property type="entry name" value="Plug"/>
    <property type="match status" value="1"/>
</dbReference>
<keyword evidence="2" id="KW-0813">Transport</keyword>
<feature type="non-terminal residue" evidence="5">
    <location>
        <position position="167"/>
    </location>
</feature>
<dbReference type="AlphaFoldDB" id="A0A562QY31"/>
<evidence type="ECO:0000313" key="6">
    <source>
        <dbReference type="Proteomes" id="UP000318431"/>
    </source>
</evidence>
<evidence type="ECO:0000256" key="3">
    <source>
        <dbReference type="SAM" id="SignalP"/>
    </source>
</evidence>
<feature type="domain" description="TonB-dependent receptor plug" evidence="4">
    <location>
        <begin position="61"/>
        <end position="166"/>
    </location>
</feature>
<name>A0A562QY31_9BURK</name>
<comment type="caution">
    <text evidence="5">The sequence shown here is derived from an EMBL/GenBank/DDBJ whole genome shotgun (WGS) entry which is preliminary data.</text>
</comment>
<dbReference type="InterPro" id="IPR039426">
    <property type="entry name" value="TonB-dep_rcpt-like"/>
</dbReference>